<dbReference type="Gene3D" id="3.30.9.10">
    <property type="entry name" value="D-Amino Acid Oxidase, subunit A, domain 2"/>
    <property type="match status" value="1"/>
</dbReference>
<evidence type="ECO:0000259" key="4">
    <source>
        <dbReference type="Pfam" id="PF01266"/>
    </source>
</evidence>
<dbReference type="GO" id="GO:0016491">
    <property type="term" value="F:oxidoreductase activity"/>
    <property type="evidence" value="ECO:0007669"/>
    <property type="project" value="UniProtKB-KW"/>
</dbReference>
<dbReference type="InterPro" id="IPR036188">
    <property type="entry name" value="FAD/NAD-bd_sf"/>
</dbReference>
<sequence length="477" mass="52023">MESMSISSSSSSLQSRLFLTRTRTRTRSRRSISAVPPLSLPIRRRRSFSTLALHRSDHDVVVVGAGIIGLTIARHLLLNSHLSVALTDAKLPCSGATGAGQGYIWLAHKTPGTDTWHLALRSKHLWEELAADLETQGSDPGEVLGWKKTGSLLIGRSSEEQAVLQERVNLLSDAGLRAQYLPSHLLHLEEPELDVGSEGAAAFILDDCQLDAYQTVSFIQKVNNTFCLKGRYAEFFNDPAVCFLRSEKTGAVEAVQTSNRTLYARKAVVVASGAWTGTLLPNLVKPNCVVEIPVRPRKGHLLVLENFRNIRLNHSLMEVGYVGHQNTTTLGGVDLETTGDDQELTSISMTATLDVRGNLVLGSSRQFCGFSREVDESIIECIWNRAAEFFPALKLTSLDSSLNKQIRIGHRPYMPDGKPVIGPIPDMPNVFLATGHEGSGLSLALATAEMVSDMILGNPTKVDPVPLSIHGRFSCNL</sequence>
<gene>
    <name evidence="5" type="ORF">LUZ63_012605</name>
</gene>
<keyword evidence="6" id="KW-1185">Reference proteome</keyword>
<dbReference type="SUPFAM" id="SSF54373">
    <property type="entry name" value="FAD-linked reductases, C-terminal domain"/>
    <property type="match status" value="1"/>
</dbReference>
<keyword evidence="1" id="KW-0560">Oxidoreductase</keyword>
<comment type="caution">
    <text evidence="5">The sequence shown here is derived from an EMBL/GenBank/DDBJ whole genome shotgun (WGS) entry which is preliminary data.</text>
</comment>
<evidence type="ECO:0000313" key="5">
    <source>
        <dbReference type="EMBL" id="KAJ1695907.1"/>
    </source>
</evidence>
<dbReference type="Gene3D" id="3.50.50.60">
    <property type="entry name" value="FAD/NAD(P)-binding domain"/>
    <property type="match status" value="1"/>
</dbReference>
<accession>A0A9Q0HRN9</accession>
<feature type="domain" description="FAD dependent oxidoreductase" evidence="4">
    <location>
        <begin position="59"/>
        <end position="454"/>
    </location>
</feature>
<comment type="function">
    <text evidence="3">Required for the assembly of the mitochondrial membrane respiratory chain NADH dehydrogenase (Complex I). Involved in mid-late stages of complex I assembly.</text>
</comment>
<evidence type="ECO:0000256" key="1">
    <source>
        <dbReference type="ARBA" id="ARBA00023002"/>
    </source>
</evidence>
<dbReference type="AlphaFoldDB" id="A0A9Q0HRN9"/>
<dbReference type="Proteomes" id="UP001151287">
    <property type="component" value="Unassembled WGS sequence"/>
</dbReference>
<dbReference type="SUPFAM" id="SSF51905">
    <property type="entry name" value="FAD/NAD(P)-binding domain"/>
    <property type="match status" value="1"/>
</dbReference>
<dbReference type="PANTHER" id="PTHR13847:SF287">
    <property type="entry name" value="FAD-DEPENDENT OXIDOREDUCTASE DOMAIN-CONTAINING PROTEIN 1"/>
    <property type="match status" value="1"/>
</dbReference>
<reference evidence="5" key="1">
    <citation type="journal article" date="2022" name="Cell">
        <title>Repeat-based holocentromeres influence genome architecture and karyotype evolution.</title>
        <authorList>
            <person name="Hofstatter P.G."/>
            <person name="Thangavel G."/>
            <person name="Lux T."/>
            <person name="Neumann P."/>
            <person name="Vondrak T."/>
            <person name="Novak P."/>
            <person name="Zhang M."/>
            <person name="Costa L."/>
            <person name="Castellani M."/>
            <person name="Scott A."/>
            <person name="Toegelov H."/>
            <person name="Fuchs J."/>
            <person name="Mata-Sucre Y."/>
            <person name="Dias Y."/>
            <person name="Vanzela A.L.L."/>
            <person name="Huettel B."/>
            <person name="Almeida C.C.S."/>
            <person name="Simkova H."/>
            <person name="Souza G."/>
            <person name="Pedrosa-Harand A."/>
            <person name="Macas J."/>
            <person name="Mayer K.F.X."/>
            <person name="Houben A."/>
            <person name="Marques A."/>
        </authorList>
    </citation>
    <scope>NUCLEOTIDE SEQUENCE</scope>
    <source>
        <strain evidence="5">RhyBre1mFocal</strain>
    </source>
</reference>
<protein>
    <recommendedName>
        <fullName evidence="2">FAD-dependent oxidoreductase domain-containing protein 1</fullName>
    </recommendedName>
</protein>
<dbReference type="PANTHER" id="PTHR13847">
    <property type="entry name" value="SARCOSINE DEHYDROGENASE-RELATED"/>
    <property type="match status" value="1"/>
</dbReference>
<proteinExistence type="predicted"/>
<dbReference type="OrthoDB" id="498204at2759"/>
<dbReference type="GO" id="GO:0005737">
    <property type="term" value="C:cytoplasm"/>
    <property type="evidence" value="ECO:0007669"/>
    <property type="project" value="TreeGrafter"/>
</dbReference>
<dbReference type="InterPro" id="IPR006076">
    <property type="entry name" value="FAD-dep_OxRdtase"/>
</dbReference>
<dbReference type="Pfam" id="PF01266">
    <property type="entry name" value="DAO"/>
    <property type="match status" value="1"/>
</dbReference>
<evidence type="ECO:0000256" key="3">
    <source>
        <dbReference type="ARBA" id="ARBA00046185"/>
    </source>
</evidence>
<evidence type="ECO:0000313" key="6">
    <source>
        <dbReference type="Proteomes" id="UP001151287"/>
    </source>
</evidence>
<dbReference type="EMBL" id="JAMQYH010000003">
    <property type="protein sequence ID" value="KAJ1695907.1"/>
    <property type="molecule type" value="Genomic_DNA"/>
</dbReference>
<name>A0A9Q0HRN9_9POAL</name>
<organism evidence="5 6">
    <name type="scientific">Rhynchospora breviuscula</name>
    <dbReference type="NCBI Taxonomy" id="2022672"/>
    <lineage>
        <taxon>Eukaryota</taxon>
        <taxon>Viridiplantae</taxon>
        <taxon>Streptophyta</taxon>
        <taxon>Embryophyta</taxon>
        <taxon>Tracheophyta</taxon>
        <taxon>Spermatophyta</taxon>
        <taxon>Magnoliopsida</taxon>
        <taxon>Liliopsida</taxon>
        <taxon>Poales</taxon>
        <taxon>Cyperaceae</taxon>
        <taxon>Cyperoideae</taxon>
        <taxon>Rhynchosporeae</taxon>
        <taxon>Rhynchospora</taxon>
    </lineage>
</organism>
<evidence type="ECO:0000256" key="2">
    <source>
        <dbReference type="ARBA" id="ARBA00039785"/>
    </source>
</evidence>